<evidence type="ECO:0000313" key="3">
    <source>
        <dbReference type="Proteomes" id="UP001362999"/>
    </source>
</evidence>
<dbReference type="SUPFAM" id="SSF52047">
    <property type="entry name" value="RNI-like"/>
    <property type="match status" value="1"/>
</dbReference>
<dbReference type="EMBL" id="JAWWNJ010000089">
    <property type="protein sequence ID" value="KAK7000469.1"/>
    <property type="molecule type" value="Genomic_DNA"/>
</dbReference>
<dbReference type="Gene3D" id="3.80.10.10">
    <property type="entry name" value="Ribonuclease Inhibitor"/>
    <property type="match status" value="1"/>
</dbReference>
<accession>A0AAW0A394</accession>
<comment type="caution">
    <text evidence="2">The sequence shown here is derived from an EMBL/GenBank/DDBJ whole genome shotgun (WGS) entry which is preliminary data.</text>
</comment>
<keyword evidence="1" id="KW-0175">Coiled coil</keyword>
<organism evidence="2 3">
    <name type="scientific">Favolaschia claudopus</name>
    <dbReference type="NCBI Taxonomy" id="2862362"/>
    <lineage>
        <taxon>Eukaryota</taxon>
        <taxon>Fungi</taxon>
        <taxon>Dikarya</taxon>
        <taxon>Basidiomycota</taxon>
        <taxon>Agaricomycotina</taxon>
        <taxon>Agaricomycetes</taxon>
        <taxon>Agaricomycetidae</taxon>
        <taxon>Agaricales</taxon>
        <taxon>Marasmiineae</taxon>
        <taxon>Mycenaceae</taxon>
        <taxon>Favolaschia</taxon>
    </lineage>
</organism>
<dbReference type="PANTHER" id="PTHR38926">
    <property type="entry name" value="F-BOX DOMAIN CONTAINING PROTEIN, EXPRESSED"/>
    <property type="match status" value="1"/>
</dbReference>
<name>A0AAW0A394_9AGAR</name>
<gene>
    <name evidence="2" type="ORF">R3P38DRAFT_3058502</name>
</gene>
<dbReference type="InterPro" id="IPR032675">
    <property type="entry name" value="LRR_dom_sf"/>
</dbReference>
<feature type="coiled-coil region" evidence="1">
    <location>
        <begin position="10"/>
        <end position="44"/>
    </location>
</feature>
<proteinExistence type="predicted"/>
<sequence>MPQKPQSSAISKLRDDIDELSSAIDAHKAILQDLLNRRRDARQRLNFYLDPMARLPLEIQSHIFLLVDEDSEDCLPKPAPDSPPMLFLSVCRLWRYIALSAPKLWTQIQMESLPRGSDYSALCKLWLERAGNLPLSLALCGSLKLEGSVLDLLASYGPRLEHLALHVSLKGVQRPWELQIFEEPALSSVKTLFIEVADSDGAYYGNMAEWLQLLRAAPQLSRCIMSNTFYNYEPLPSQSLALPSLESLTLGKRGVPNMRGDAGSSSSTILLLLTLPALKTLTLSELDITDEEFFAFLSRSSPPLESLEMTLMYHLEELWLGPTVSECFRLIPTLTSLDLFALPGLATTDSFLPFIETLASPEVLPNLRDLKFHPPSPATIDYAGVMAMLTSRATSLERFELRFKEYAGTDYTRELPAEGSEVRAGLRQLSRNGMIIHIGDRENLL</sequence>
<reference evidence="2 3" key="1">
    <citation type="journal article" date="2024" name="J Genomics">
        <title>Draft genome sequencing and assembly of Favolaschia claudopus CIRM-BRFM 2984 isolated from oak limbs.</title>
        <authorList>
            <person name="Navarro D."/>
            <person name="Drula E."/>
            <person name="Chaduli D."/>
            <person name="Cazenave R."/>
            <person name="Ahrendt S."/>
            <person name="Wang J."/>
            <person name="Lipzen A."/>
            <person name="Daum C."/>
            <person name="Barry K."/>
            <person name="Grigoriev I.V."/>
            <person name="Favel A."/>
            <person name="Rosso M.N."/>
            <person name="Martin F."/>
        </authorList>
    </citation>
    <scope>NUCLEOTIDE SEQUENCE [LARGE SCALE GENOMIC DNA]</scope>
    <source>
        <strain evidence="2 3">CIRM-BRFM 2984</strain>
    </source>
</reference>
<protein>
    <submittedName>
        <fullName evidence="2">F-box domain-containing protein</fullName>
    </submittedName>
</protein>
<evidence type="ECO:0000256" key="1">
    <source>
        <dbReference type="SAM" id="Coils"/>
    </source>
</evidence>
<dbReference type="PANTHER" id="PTHR38926:SF72">
    <property type="entry name" value="IM:7136021-RELATED"/>
    <property type="match status" value="1"/>
</dbReference>
<keyword evidence="3" id="KW-1185">Reference proteome</keyword>
<evidence type="ECO:0000313" key="2">
    <source>
        <dbReference type="EMBL" id="KAK7000469.1"/>
    </source>
</evidence>
<dbReference type="AlphaFoldDB" id="A0AAW0A394"/>
<dbReference type="Proteomes" id="UP001362999">
    <property type="component" value="Unassembled WGS sequence"/>
</dbReference>